<reference evidence="2 3" key="1">
    <citation type="submission" date="2020-01" db="EMBL/GenBank/DDBJ databases">
        <title>Muricauda sediminis sp.nov. 40Bstr401.</title>
        <authorList>
            <person name="Xue Z."/>
            <person name="Zhu S."/>
            <person name="Ren N."/>
            <person name="Chen T."/>
            <person name="Chen X."/>
            <person name="Chen J."/>
            <person name="Yang J."/>
        </authorList>
    </citation>
    <scope>NUCLEOTIDE SEQUENCE [LARGE SCALE GENOMIC DNA]</scope>
    <source>
        <strain evidence="2 3">40Bstr401</strain>
    </source>
</reference>
<feature type="chain" id="PRO_5026216601" description="Dihydroorotase" evidence="1">
    <location>
        <begin position="18"/>
        <end position="121"/>
    </location>
</feature>
<proteinExistence type="predicted"/>
<evidence type="ECO:0008006" key="4">
    <source>
        <dbReference type="Google" id="ProtNLM"/>
    </source>
</evidence>
<sequence>MIKYVIVLLFSTGLLSAQDTSIPARLEVNVGDVLEIGKPESAQYRYIDFPRANFIIKKGGIADFKRLIGERVTVVSIKERRDGRTKIKIKRADGRRFFGSHAQIGAEFEHAMESGELLAVK</sequence>
<evidence type="ECO:0000313" key="2">
    <source>
        <dbReference type="EMBL" id="NDV45278.1"/>
    </source>
</evidence>
<feature type="signal peptide" evidence="1">
    <location>
        <begin position="1"/>
        <end position="17"/>
    </location>
</feature>
<accession>A0A6I5L5E4</accession>
<comment type="caution">
    <text evidence="2">The sequence shown here is derived from an EMBL/GenBank/DDBJ whole genome shotgun (WGS) entry which is preliminary data.</text>
</comment>
<dbReference type="AlphaFoldDB" id="A0A6I5L5E4"/>
<dbReference type="RefSeq" id="WP_127021330.1">
    <property type="nucleotide sequence ID" value="NZ_JAAAMI010000015.1"/>
</dbReference>
<dbReference type="Proteomes" id="UP000468707">
    <property type="component" value="Unassembled WGS sequence"/>
</dbReference>
<name>A0A6I5L5E4_9FLAO</name>
<dbReference type="EMBL" id="JAAAMI010000015">
    <property type="protein sequence ID" value="NDV45278.1"/>
    <property type="molecule type" value="Genomic_DNA"/>
</dbReference>
<evidence type="ECO:0000256" key="1">
    <source>
        <dbReference type="SAM" id="SignalP"/>
    </source>
</evidence>
<evidence type="ECO:0000313" key="3">
    <source>
        <dbReference type="Proteomes" id="UP000468707"/>
    </source>
</evidence>
<gene>
    <name evidence="2" type="ORF">GTK07_18295</name>
</gene>
<keyword evidence="1" id="KW-0732">Signal</keyword>
<keyword evidence="3" id="KW-1185">Reference proteome</keyword>
<organism evidence="2 3">
    <name type="scientific">Flagellimonas sediminis</name>
    <dbReference type="NCBI Taxonomy" id="2696468"/>
    <lineage>
        <taxon>Bacteria</taxon>
        <taxon>Pseudomonadati</taxon>
        <taxon>Bacteroidota</taxon>
        <taxon>Flavobacteriia</taxon>
        <taxon>Flavobacteriales</taxon>
        <taxon>Flavobacteriaceae</taxon>
        <taxon>Flagellimonas</taxon>
    </lineage>
</organism>
<protein>
    <recommendedName>
        <fullName evidence="4">Dihydroorotase</fullName>
    </recommendedName>
</protein>